<dbReference type="CDD" id="cd07216">
    <property type="entry name" value="Pat17_PNPLA8_PNPLA9_like3"/>
    <property type="match status" value="1"/>
</dbReference>
<evidence type="ECO:0000313" key="7">
    <source>
        <dbReference type="Proteomes" id="UP000184546"/>
    </source>
</evidence>
<feature type="active site" description="Nucleophile" evidence="4">
    <location>
        <position position="63"/>
    </location>
</feature>
<keyword evidence="7" id="KW-1185">Reference proteome</keyword>
<gene>
    <name evidence="6" type="ORF">ASPACDRAFT_63446</name>
</gene>
<protein>
    <recommendedName>
        <fullName evidence="5">PNPLA domain-containing protein</fullName>
    </recommendedName>
</protein>
<sequence>MSQTSKTASGRPLRILSLDGGGIRGISSLLILDKIMQGIRDNTRDLNHVPRPCEYFDLIGGTSTGGIIAIMLGRLGMTIDECLEAYRKVGRQAFTPRWGPILPGRPTGAFSATALEAAVRQMIREFCSEGECATRRQQGKPTIETCTHDNIAFQGKAYTKTVVLAITKDNVDAPPTLFKTYDTSSAFSSCTIWQIARATSAATTFFKSIKIGRDDIEFIDAGFGYNNPCQILIEESKQQFPGCEQRLVLSIGTGLGDVVTIRDTRMSIVRALAAMATSSRRVARDLLNIYGENGHYYRFNVDRGLDDITLSDWERSSTISAHTHNYLDDERSRIRRCVDDLIDASGARPIGILKYEERQHVWAIELGQNLAAFAMLFAPAILPDESHNAQRQQVTAMIDRILLFHNIPLNTSLALAHSDQDVVVAVRVITDMIQRLEGTSICALVLIGEFDCILRNRDNIGEDITESALQGVLQDMDYRCSELGIATEELGKTLRQRVVGTRTNVNSLLTELSVPRKHT</sequence>
<evidence type="ECO:0000313" key="6">
    <source>
        <dbReference type="EMBL" id="OJJ96527.1"/>
    </source>
</evidence>
<reference evidence="7" key="1">
    <citation type="journal article" date="2017" name="Genome Biol.">
        <title>Comparative genomics reveals high biological diversity and specific adaptations in the industrially and medically important fungal genus Aspergillus.</title>
        <authorList>
            <person name="de Vries R.P."/>
            <person name="Riley R."/>
            <person name="Wiebenga A."/>
            <person name="Aguilar-Osorio G."/>
            <person name="Amillis S."/>
            <person name="Uchima C.A."/>
            <person name="Anderluh G."/>
            <person name="Asadollahi M."/>
            <person name="Askin M."/>
            <person name="Barry K."/>
            <person name="Battaglia E."/>
            <person name="Bayram O."/>
            <person name="Benocci T."/>
            <person name="Braus-Stromeyer S.A."/>
            <person name="Caldana C."/>
            <person name="Canovas D."/>
            <person name="Cerqueira G.C."/>
            <person name="Chen F."/>
            <person name="Chen W."/>
            <person name="Choi C."/>
            <person name="Clum A."/>
            <person name="Dos Santos R.A."/>
            <person name="Damasio A.R."/>
            <person name="Diallinas G."/>
            <person name="Emri T."/>
            <person name="Fekete E."/>
            <person name="Flipphi M."/>
            <person name="Freyberg S."/>
            <person name="Gallo A."/>
            <person name="Gournas C."/>
            <person name="Habgood R."/>
            <person name="Hainaut M."/>
            <person name="Harispe M.L."/>
            <person name="Henrissat B."/>
            <person name="Hilden K.S."/>
            <person name="Hope R."/>
            <person name="Hossain A."/>
            <person name="Karabika E."/>
            <person name="Karaffa L."/>
            <person name="Karanyi Z."/>
            <person name="Krasevec N."/>
            <person name="Kuo A."/>
            <person name="Kusch H."/>
            <person name="LaButti K."/>
            <person name="Lagendijk E.L."/>
            <person name="Lapidus A."/>
            <person name="Levasseur A."/>
            <person name="Lindquist E."/>
            <person name="Lipzen A."/>
            <person name="Logrieco A.F."/>
            <person name="MacCabe A."/>
            <person name="Maekelae M.R."/>
            <person name="Malavazi I."/>
            <person name="Melin P."/>
            <person name="Meyer V."/>
            <person name="Mielnichuk N."/>
            <person name="Miskei M."/>
            <person name="Molnar A.P."/>
            <person name="Mule G."/>
            <person name="Ngan C.Y."/>
            <person name="Orejas M."/>
            <person name="Orosz E."/>
            <person name="Ouedraogo J.P."/>
            <person name="Overkamp K.M."/>
            <person name="Park H.-S."/>
            <person name="Perrone G."/>
            <person name="Piumi F."/>
            <person name="Punt P.J."/>
            <person name="Ram A.F."/>
            <person name="Ramon A."/>
            <person name="Rauscher S."/>
            <person name="Record E."/>
            <person name="Riano-Pachon D.M."/>
            <person name="Robert V."/>
            <person name="Roehrig J."/>
            <person name="Ruller R."/>
            <person name="Salamov A."/>
            <person name="Salih N.S."/>
            <person name="Samson R.A."/>
            <person name="Sandor E."/>
            <person name="Sanguinetti M."/>
            <person name="Schuetze T."/>
            <person name="Sepcic K."/>
            <person name="Shelest E."/>
            <person name="Sherlock G."/>
            <person name="Sophianopoulou V."/>
            <person name="Squina F.M."/>
            <person name="Sun H."/>
            <person name="Susca A."/>
            <person name="Todd R.B."/>
            <person name="Tsang A."/>
            <person name="Unkles S.E."/>
            <person name="van de Wiele N."/>
            <person name="van Rossen-Uffink D."/>
            <person name="Oliveira J.V."/>
            <person name="Vesth T.C."/>
            <person name="Visser J."/>
            <person name="Yu J.-H."/>
            <person name="Zhou M."/>
            <person name="Andersen M.R."/>
            <person name="Archer D.B."/>
            <person name="Baker S.E."/>
            <person name="Benoit I."/>
            <person name="Brakhage A.A."/>
            <person name="Braus G.H."/>
            <person name="Fischer R."/>
            <person name="Frisvad J.C."/>
            <person name="Goldman G.H."/>
            <person name="Houbraken J."/>
            <person name="Oakley B."/>
            <person name="Pocsi I."/>
            <person name="Scazzocchio C."/>
            <person name="Seiboth B."/>
            <person name="vanKuyk P.A."/>
            <person name="Wortman J."/>
            <person name="Dyer P.S."/>
            <person name="Grigoriev I.V."/>
        </authorList>
    </citation>
    <scope>NUCLEOTIDE SEQUENCE [LARGE SCALE GENOMIC DNA]</scope>
    <source>
        <strain evidence="7">ATCC 16872 / CBS 172.66 / WB 5094</strain>
    </source>
</reference>
<dbReference type="RefSeq" id="XP_020052867.1">
    <property type="nucleotide sequence ID" value="XM_020203894.1"/>
</dbReference>
<dbReference type="SUPFAM" id="SSF52151">
    <property type="entry name" value="FabD/lysophospholipase-like"/>
    <property type="match status" value="1"/>
</dbReference>
<feature type="active site" description="Proton acceptor" evidence="4">
    <location>
        <position position="220"/>
    </location>
</feature>
<proteinExistence type="predicted"/>
<dbReference type="PANTHER" id="PTHR24185:SF1">
    <property type="entry name" value="CALCIUM-INDEPENDENT PHOSPHOLIPASE A2-GAMMA"/>
    <property type="match status" value="1"/>
</dbReference>
<dbReference type="GO" id="GO:0016042">
    <property type="term" value="P:lipid catabolic process"/>
    <property type="evidence" value="ECO:0007669"/>
    <property type="project" value="UniProtKB-UniRule"/>
</dbReference>
<dbReference type="OrthoDB" id="1658288at2759"/>
<evidence type="ECO:0000256" key="2">
    <source>
        <dbReference type="ARBA" id="ARBA00022963"/>
    </source>
</evidence>
<dbReference type="GO" id="GO:0046486">
    <property type="term" value="P:glycerolipid metabolic process"/>
    <property type="evidence" value="ECO:0007669"/>
    <property type="project" value="UniProtKB-ARBA"/>
</dbReference>
<dbReference type="InterPro" id="IPR016035">
    <property type="entry name" value="Acyl_Trfase/lysoPLipase"/>
</dbReference>
<dbReference type="GO" id="GO:0019369">
    <property type="term" value="P:arachidonate metabolic process"/>
    <property type="evidence" value="ECO:0007669"/>
    <property type="project" value="TreeGrafter"/>
</dbReference>
<evidence type="ECO:0000256" key="4">
    <source>
        <dbReference type="PROSITE-ProRule" id="PRU01161"/>
    </source>
</evidence>
<accession>A0A1L9WK25</accession>
<dbReference type="EMBL" id="KV878985">
    <property type="protein sequence ID" value="OJJ96527.1"/>
    <property type="molecule type" value="Genomic_DNA"/>
</dbReference>
<organism evidence="6 7">
    <name type="scientific">Aspergillus aculeatus (strain ATCC 16872 / CBS 172.66 / WB 5094)</name>
    <dbReference type="NCBI Taxonomy" id="690307"/>
    <lineage>
        <taxon>Eukaryota</taxon>
        <taxon>Fungi</taxon>
        <taxon>Dikarya</taxon>
        <taxon>Ascomycota</taxon>
        <taxon>Pezizomycotina</taxon>
        <taxon>Eurotiomycetes</taxon>
        <taxon>Eurotiomycetidae</taxon>
        <taxon>Eurotiales</taxon>
        <taxon>Aspergillaceae</taxon>
        <taxon>Aspergillus</taxon>
        <taxon>Aspergillus subgen. Circumdati</taxon>
    </lineage>
</organism>
<dbReference type="VEuPathDB" id="FungiDB:ASPACDRAFT_63446"/>
<name>A0A1L9WK25_ASPA1</name>
<keyword evidence="3 4" id="KW-0443">Lipid metabolism</keyword>
<dbReference type="GO" id="GO:0047499">
    <property type="term" value="F:calcium-independent phospholipase A2 activity"/>
    <property type="evidence" value="ECO:0007669"/>
    <property type="project" value="TreeGrafter"/>
</dbReference>
<feature type="domain" description="PNPLA" evidence="5">
    <location>
        <begin position="16"/>
        <end position="233"/>
    </location>
</feature>
<comment type="caution">
    <text evidence="4">Lacks conserved residue(s) required for the propagation of feature annotation.</text>
</comment>
<dbReference type="STRING" id="690307.A0A1L9WK25"/>
<dbReference type="Proteomes" id="UP000184546">
    <property type="component" value="Unassembled WGS sequence"/>
</dbReference>
<keyword evidence="1 4" id="KW-0378">Hydrolase</keyword>
<dbReference type="AlphaFoldDB" id="A0A1L9WK25"/>
<feature type="short sequence motif" description="GXGXXG" evidence="4">
    <location>
        <begin position="20"/>
        <end position="25"/>
    </location>
</feature>
<dbReference type="OMA" id="VFVCAKN"/>
<dbReference type="Pfam" id="PF01734">
    <property type="entry name" value="Patatin"/>
    <property type="match status" value="1"/>
</dbReference>
<feature type="short sequence motif" description="GXSXG" evidence="4">
    <location>
        <begin position="61"/>
        <end position="65"/>
    </location>
</feature>
<evidence type="ECO:0000256" key="1">
    <source>
        <dbReference type="ARBA" id="ARBA00022801"/>
    </source>
</evidence>
<dbReference type="InterPro" id="IPR002641">
    <property type="entry name" value="PNPLA_dom"/>
</dbReference>
<evidence type="ECO:0000259" key="5">
    <source>
        <dbReference type="PROSITE" id="PS51635"/>
    </source>
</evidence>
<dbReference type="GeneID" id="30977708"/>
<keyword evidence="2 4" id="KW-0442">Lipid degradation</keyword>
<dbReference type="Gene3D" id="3.40.1090.10">
    <property type="entry name" value="Cytosolic phospholipase A2 catalytic domain"/>
    <property type="match status" value="1"/>
</dbReference>
<evidence type="ECO:0000256" key="3">
    <source>
        <dbReference type="ARBA" id="ARBA00023098"/>
    </source>
</evidence>
<dbReference type="PANTHER" id="PTHR24185">
    <property type="entry name" value="CALCIUM-INDEPENDENT PHOSPHOLIPASE A2-GAMMA"/>
    <property type="match status" value="1"/>
</dbReference>
<dbReference type="PROSITE" id="PS51635">
    <property type="entry name" value="PNPLA"/>
    <property type="match status" value="1"/>
</dbReference>
<dbReference type="GO" id="GO:0016020">
    <property type="term" value="C:membrane"/>
    <property type="evidence" value="ECO:0007669"/>
    <property type="project" value="TreeGrafter"/>
</dbReference>